<evidence type="ECO:0000256" key="5">
    <source>
        <dbReference type="ARBA" id="ARBA00023002"/>
    </source>
</evidence>
<dbReference type="Proteomes" id="UP000037395">
    <property type="component" value="Unassembled WGS sequence"/>
</dbReference>
<evidence type="ECO:0000313" key="10">
    <source>
        <dbReference type="EMBL" id="OEV39749.1"/>
    </source>
</evidence>
<dbReference type="Pfam" id="PF02770">
    <property type="entry name" value="Acyl-CoA_dh_M"/>
    <property type="match status" value="1"/>
</dbReference>
<feature type="domain" description="Acyl-CoA dehydrogenase/oxidase N-terminal" evidence="9">
    <location>
        <begin position="14"/>
        <end position="124"/>
    </location>
</feature>
<dbReference type="AlphaFoldDB" id="A0A1E7NGA5"/>
<evidence type="ECO:0000256" key="1">
    <source>
        <dbReference type="ARBA" id="ARBA00001974"/>
    </source>
</evidence>
<feature type="domain" description="Acyl-CoA dehydrogenase/oxidase C-terminal" evidence="7">
    <location>
        <begin position="236"/>
        <end position="371"/>
    </location>
</feature>
<dbReference type="RefSeq" id="WP_030550494.1">
    <property type="nucleotide sequence ID" value="NZ_JBEZYM010000044.1"/>
</dbReference>
<dbReference type="InterPro" id="IPR046373">
    <property type="entry name" value="Acyl-CoA_Oxase/DH_mid-dom_sf"/>
</dbReference>
<dbReference type="InterPro" id="IPR050741">
    <property type="entry name" value="Acyl-CoA_dehydrogenase"/>
</dbReference>
<dbReference type="InterPro" id="IPR036250">
    <property type="entry name" value="AcylCo_DH-like_C"/>
</dbReference>
<dbReference type="Gene3D" id="1.20.140.10">
    <property type="entry name" value="Butyryl-CoA Dehydrogenase, subunit A, domain 3"/>
    <property type="match status" value="1"/>
</dbReference>
<dbReference type="InterPro" id="IPR006091">
    <property type="entry name" value="Acyl-CoA_Oxase/DH_mid-dom"/>
</dbReference>
<comment type="similarity">
    <text evidence="2 6">Belongs to the acyl-CoA dehydrogenase family.</text>
</comment>
<protein>
    <recommendedName>
        <fullName evidence="12">Acyl-CoA dehydrogenase</fullName>
    </recommendedName>
</protein>
<evidence type="ECO:0000256" key="6">
    <source>
        <dbReference type="RuleBase" id="RU362125"/>
    </source>
</evidence>
<comment type="caution">
    <text evidence="10">The sequence shown here is derived from an EMBL/GenBank/DDBJ whole genome shotgun (WGS) entry which is preliminary data.</text>
</comment>
<dbReference type="Pfam" id="PF00441">
    <property type="entry name" value="Acyl-CoA_dh_1"/>
    <property type="match status" value="1"/>
</dbReference>
<dbReference type="GO" id="GO:0050660">
    <property type="term" value="F:flavin adenine dinucleotide binding"/>
    <property type="evidence" value="ECO:0007669"/>
    <property type="project" value="InterPro"/>
</dbReference>
<evidence type="ECO:0000256" key="3">
    <source>
        <dbReference type="ARBA" id="ARBA00022630"/>
    </source>
</evidence>
<evidence type="ECO:0000259" key="9">
    <source>
        <dbReference type="Pfam" id="PF02771"/>
    </source>
</evidence>
<dbReference type="GO" id="GO:0003995">
    <property type="term" value="F:acyl-CoA dehydrogenase activity"/>
    <property type="evidence" value="ECO:0007669"/>
    <property type="project" value="TreeGrafter"/>
</dbReference>
<dbReference type="PANTHER" id="PTHR48083">
    <property type="entry name" value="MEDIUM-CHAIN SPECIFIC ACYL-COA DEHYDROGENASE, MITOCHONDRIAL-RELATED"/>
    <property type="match status" value="1"/>
</dbReference>
<proteinExistence type="inferred from homology"/>
<dbReference type="InterPro" id="IPR037069">
    <property type="entry name" value="AcylCoA_DH/ox_N_sf"/>
</dbReference>
<name>A0A1E7NGA5_KITAU</name>
<dbReference type="InterPro" id="IPR013786">
    <property type="entry name" value="AcylCoA_DH/ox_N"/>
</dbReference>
<keyword evidence="3 6" id="KW-0285">Flavoprotein</keyword>
<organism evidence="10 11">
    <name type="scientific">Kitasatospora aureofaciens</name>
    <name type="common">Streptomyces aureofaciens</name>
    <dbReference type="NCBI Taxonomy" id="1894"/>
    <lineage>
        <taxon>Bacteria</taxon>
        <taxon>Bacillati</taxon>
        <taxon>Actinomycetota</taxon>
        <taxon>Actinomycetes</taxon>
        <taxon>Kitasatosporales</taxon>
        <taxon>Streptomycetaceae</taxon>
        <taxon>Kitasatospora</taxon>
    </lineage>
</organism>
<evidence type="ECO:0000256" key="2">
    <source>
        <dbReference type="ARBA" id="ARBA00009347"/>
    </source>
</evidence>
<keyword evidence="11" id="KW-1185">Reference proteome</keyword>
<evidence type="ECO:0000259" key="7">
    <source>
        <dbReference type="Pfam" id="PF00441"/>
    </source>
</evidence>
<gene>
    <name evidence="10" type="ORF">HS99_0003610</name>
</gene>
<dbReference type="EMBL" id="JPRF03000001">
    <property type="protein sequence ID" value="OEV39749.1"/>
    <property type="molecule type" value="Genomic_DNA"/>
</dbReference>
<dbReference type="Gene3D" id="1.10.540.10">
    <property type="entry name" value="Acyl-CoA dehydrogenase/oxidase, N-terminal domain"/>
    <property type="match status" value="1"/>
</dbReference>
<dbReference type="SUPFAM" id="SSF56645">
    <property type="entry name" value="Acyl-CoA dehydrogenase NM domain-like"/>
    <property type="match status" value="1"/>
</dbReference>
<dbReference type="GO" id="GO:0033539">
    <property type="term" value="P:fatty acid beta-oxidation using acyl-CoA dehydrogenase"/>
    <property type="evidence" value="ECO:0007669"/>
    <property type="project" value="TreeGrafter"/>
</dbReference>
<feature type="domain" description="Acyl-CoA oxidase/dehydrogenase middle" evidence="8">
    <location>
        <begin position="139"/>
        <end position="213"/>
    </location>
</feature>
<evidence type="ECO:0000259" key="8">
    <source>
        <dbReference type="Pfam" id="PF02770"/>
    </source>
</evidence>
<dbReference type="SUPFAM" id="SSF47203">
    <property type="entry name" value="Acyl-CoA dehydrogenase C-terminal domain-like"/>
    <property type="match status" value="1"/>
</dbReference>
<keyword evidence="5 6" id="KW-0560">Oxidoreductase</keyword>
<dbReference type="Gene3D" id="2.40.110.10">
    <property type="entry name" value="Butyryl-CoA Dehydrogenase, subunit A, domain 2"/>
    <property type="match status" value="1"/>
</dbReference>
<comment type="cofactor">
    <cofactor evidence="1 6">
        <name>FAD</name>
        <dbReference type="ChEBI" id="CHEBI:57692"/>
    </cofactor>
</comment>
<accession>A0A1E7NGA5</accession>
<evidence type="ECO:0008006" key="12">
    <source>
        <dbReference type="Google" id="ProtNLM"/>
    </source>
</evidence>
<dbReference type="InterPro" id="IPR009075">
    <property type="entry name" value="AcylCo_DH/oxidase_C"/>
</dbReference>
<dbReference type="Pfam" id="PF02771">
    <property type="entry name" value="Acyl-CoA_dh_N"/>
    <property type="match status" value="1"/>
</dbReference>
<dbReference type="PANTHER" id="PTHR48083:SF6">
    <property type="entry name" value="ACYL-COA DEHYDROGENASE 6"/>
    <property type="match status" value="1"/>
</dbReference>
<dbReference type="InterPro" id="IPR009100">
    <property type="entry name" value="AcylCoA_DH/oxidase_NM_dom_sf"/>
</dbReference>
<reference evidence="10" key="1">
    <citation type="submission" date="2016-08" db="EMBL/GenBank/DDBJ databases">
        <title>Sequencing, Assembly and Comparative Genomics of S. aureofaciens ATCC 10762.</title>
        <authorList>
            <person name="Gradnigo J.S."/>
            <person name="Johnson N."/>
            <person name="Somerville G.A."/>
        </authorList>
    </citation>
    <scope>NUCLEOTIDE SEQUENCE [LARGE SCALE GENOMIC DNA]</scope>
    <source>
        <strain evidence="10">ATCC 10762</strain>
    </source>
</reference>
<keyword evidence="4 6" id="KW-0274">FAD</keyword>
<evidence type="ECO:0000256" key="4">
    <source>
        <dbReference type="ARBA" id="ARBA00022827"/>
    </source>
</evidence>
<sequence length="393" mass="42275">MLSNGILSDQLTDRHRELQARAADHFTPQWLDKWRTSPDGHLRRETWQDLAANGFMGVSLPRELGGQGLGLLGALVLGEALAGARDGGIALAMHVQNEIACEWLVSARDEALRDRYLPGLVAGDLVACQCDTDPSPEEPTTATTEGAQVVLHGRKKFVINGATADLCFVSAVLDGAPAIIAVEKSTPGVRVTEVYDKFGTRSVDSAQVEFDGVRVAAEQIVSRSGISQLMRWNRVMSRMRLLIAADAFFTHRALLEHITGYVRGRTLGGRALGAWPVNAHALARARAHQELMEAGIADAYLRVTAGGSTVPEIAELKWFCVEKANELAVLATDLEGGAGYMWDSPSLRAHAQLRGFRMSGGSQTTMLTIANHSMACRAELELAPSGADGARRG</sequence>
<evidence type="ECO:0000313" key="11">
    <source>
        <dbReference type="Proteomes" id="UP000037395"/>
    </source>
</evidence>
<dbReference type="GO" id="GO:0005737">
    <property type="term" value="C:cytoplasm"/>
    <property type="evidence" value="ECO:0007669"/>
    <property type="project" value="TreeGrafter"/>
</dbReference>